<dbReference type="Gene3D" id="1.10.287.950">
    <property type="entry name" value="Methyl-accepting chemotaxis protein"/>
    <property type="match status" value="1"/>
</dbReference>
<dbReference type="PANTHER" id="PTHR32089:SF112">
    <property type="entry name" value="LYSOZYME-LIKE PROTEIN-RELATED"/>
    <property type="match status" value="1"/>
</dbReference>
<dbReference type="PROSITE" id="PS50111">
    <property type="entry name" value="CHEMOTAXIS_TRANSDUC_2"/>
    <property type="match status" value="1"/>
</dbReference>
<name>Q2W2X0_PARM1</name>
<evidence type="ECO:0000259" key="6">
    <source>
        <dbReference type="PROSITE" id="PS50885"/>
    </source>
</evidence>
<gene>
    <name evidence="7" type="ordered locus">amb3001</name>
</gene>
<dbReference type="CDD" id="cd06225">
    <property type="entry name" value="HAMP"/>
    <property type="match status" value="1"/>
</dbReference>
<dbReference type="Pfam" id="PF00015">
    <property type="entry name" value="MCPsignal"/>
    <property type="match status" value="1"/>
</dbReference>
<feature type="domain" description="Methyl-accepting transducer" evidence="5">
    <location>
        <begin position="384"/>
        <end position="620"/>
    </location>
</feature>
<dbReference type="Proteomes" id="UP000007058">
    <property type="component" value="Chromosome"/>
</dbReference>
<organism evidence="7 8">
    <name type="scientific">Paramagnetospirillum magneticum (strain ATCC 700264 / AMB-1)</name>
    <name type="common">Magnetospirillum magneticum</name>
    <dbReference type="NCBI Taxonomy" id="342108"/>
    <lineage>
        <taxon>Bacteria</taxon>
        <taxon>Pseudomonadati</taxon>
        <taxon>Pseudomonadota</taxon>
        <taxon>Alphaproteobacteria</taxon>
        <taxon>Rhodospirillales</taxon>
        <taxon>Magnetospirillaceae</taxon>
        <taxon>Paramagnetospirillum</taxon>
    </lineage>
</organism>
<dbReference type="SUPFAM" id="SSF103190">
    <property type="entry name" value="Sensory domain-like"/>
    <property type="match status" value="1"/>
</dbReference>
<keyword evidence="4" id="KW-0812">Transmembrane</keyword>
<dbReference type="Pfam" id="PF00672">
    <property type="entry name" value="HAMP"/>
    <property type="match status" value="1"/>
</dbReference>
<dbReference type="AlphaFoldDB" id="Q2W2X0"/>
<proteinExistence type="inferred from homology"/>
<dbReference type="GO" id="GO:0007165">
    <property type="term" value="P:signal transduction"/>
    <property type="evidence" value="ECO:0007669"/>
    <property type="project" value="UniProtKB-KW"/>
</dbReference>
<dbReference type="SMART" id="SM00304">
    <property type="entry name" value="HAMP"/>
    <property type="match status" value="1"/>
</dbReference>
<dbReference type="SMART" id="SM00283">
    <property type="entry name" value="MA"/>
    <property type="match status" value="1"/>
</dbReference>
<dbReference type="PROSITE" id="PS50885">
    <property type="entry name" value="HAMP"/>
    <property type="match status" value="1"/>
</dbReference>
<keyword evidence="4" id="KW-1133">Transmembrane helix</keyword>
<sequence length="661" mass="69547">MLANRDTDCNHLIKFKGRGGSGMFENLRLGVKLMLAMGAAIVVVATMLTISNLRAMEDVIGQAERAELEGHFKAVADRILLQSRMAESLASLTAALPATQDRFAAGDRAALTAMLQPGWTAMAQGFGVEQFQFHTPPATSFLRLHKPEKFGDDLSSFRRTVVQANETRKPARGLEGGVAGLGIRGVVPVAKGGHHVGTVEFGLTFGQGFFDAFKAERNVDIALYLMDNGKASTFASTMGKTPLFDAASLANAFAGTAQIMHVQVQDGPRAVYAADIADFSGTRIGVIELSMDRGRYVAALADARNTALLVAALALALGLALSLSAARHLTTRIGRLSESVERVANGDLARPVVGGGADEIGQLALAVESMRCRLHNLVGQVRSHALAAIDSIHEIDGAVEGQAATSSEMSASVAEITSTMEELSASSTQISEHSKSVVEIANQTWEQSKRGAEAMDLVMSKMADIQHDNGNSLGEILELGTRSKEISKVMSIINTIADQTKLIAFNAALEAASAGEAGRRFGVVAAEIRRLADSVTDSTGEIETKVNQIQDSISRLIITSEKGGASISDGMAATSNTAGLLGGMVDAARQTTSAAQQISLSTQQQKTASSQVVVALREIVTASSHTAQSLARIREVSHEMTRLSGDLGQKVGSFSLETAGA</sequence>
<dbReference type="PANTHER" id="PTHR32089">
    <property type="entry name" value="METHYL-ACCEPTING CHEMOTAXIS PROTEIN MCPB"/>
    <property type="match status" value="1"/>
</dbReference>
<accession>Q2W2X0</accession>
<dbReference type="SUPFAM" id="SSF58104">
    <property type="entry name" value="Methyl-accepting chemotaxis protein (MCP) signaling domain"/>
    <property type="match status" value="1"/>
</dbReference>
<dbReference type="STRING" id="342108.amb3001"/>
<keyword evidence="4" id="KW-0472">Membrane</keyword>
<reference evidence="7 8" key="1">
    <citation type="journal article" date="2005" name="DNA Res.">
        <title>Complete genome sequence of the facultative anaerobic magnetotactic bacterium Magnetospirillum sp. strain AMB-1.</title>
        <authorList>
            <person name="Matsunaga T."/>
            <person name="Okamura Y."/>
            <person name="Fukuda Y."/>
            <person name="Wahyudi A.T."/>
            <person name="Murase Y."/>
            <person name="Takeyama H."/>
        </authorList>
    </citation>
    <scope>NUCLEOTIDE SEQUENCE [LARGE SCALE GENOMIC DNA]</scope>
    <source>
        <strain evidence="8">ATCC 700264 / AMB-1</strain>
    </source>
</reference>
<evidence type="ECO:0000256" key="2">
    <source>
        <dbReference type="ARBA" id="ARBA00029447"/>
    </source>
</evidence>
<evidence type="ECO:0000256" key="1">
    <source>
        <dbReference type="ARBA" id="ARBA00023224"/>
    </source>
</evidence>
<feature type="transmembrane region" description="Helical" evidence="4">
    <location>
        <begin position="29"/>
        <end position="50"/>
    </location>
</feature>
<evidence type="ECO:0000256" key="4">
    <source>
        <dbReference type="SAM" id="Phobius"/>
    </source>
</evidence>
<protein>
    <submittedName>
        <fullName evidence="7">Methyl-accepting chemotaxis protein</fullName>
    </submittedName>
</protein>
<dbReference type="EMBL" id="AP007255">
    <property type="protein sequence ID" value="BAE51805.1"/>
    <property type="molecule type" value="Genomic_DNA"/>
</dbReference>
<dbReference type="InterPro" id="IPR029151">
    <property type="entry name" value="Sensor-like_sf"/>
</dbReference>
<dbReference type="GO" id="GO:0016020">
    <property type="term" value="C:membrane"/>
    <property type="evidence" value="ECO:0007669"/>
    <property type="project" value="InterPro"/>
</dbReference>
<feature type="domain" description="HAMP" evidence="6">
    <location>
        <begin position="327"/>
        <end position="379"/>
    </location>
</feature>
<evidence type="ECO:0000259" key="5">
    <source>
        <dbReference type="PROSITE" id="PS50111"/>
    </source>
</evidence>
<dbReference type="KEGG" id="mag:amb3001"/>
<evidence type="ECO:0000313" key="7">
    <source>
        <dbReference type="EMBL" id="BAE51805.1"/>
    </source>
</evidence>
<comment type="similarity">
    <text evidence="2">Belongs to the methyl-accepting chemotaxis (MCP) protein family.</text>
</comment>
<evidence type="ECO:0000313" key="8">
    <source>
        <dbReference type="Proteomes" id="UP000007058"/>
    </source>
</evidence>
<dbReference type="Pfam" id="PF14827">
    <property type="entry name" value="dCache_3"/>
    <property type="match status" value="1"/>
</dbReference>
<keyword evidence="1 3" id="KW-0807">Transducer</keyword>
<dbReference type="Gene3D" id="3.30.450.20">
    <property type="entry name" value="PAS domain"/>
    <property type="match status" value="1"/>
</dbReference>
<dbReference type="HOGENOM" id="CLU_000445_107_19_5"/>
<evidence type="ECO:0000256" key="3">
    <source>
        <dbReference type="PROSITE-ProRule" id="PRU00284"/>
    </source>
</evidence>
<dbReference type="InterPro" id="IPR029150">
    <property type="entry name" value="dCache_3"/>
</dbReference>
<dbReference type="InterPro" id="IPR004089">
    <property type="entry name" value="MCPsignal_dom"/>
</dbReference>
<dbReference type="InterPro" id="IPR003660">
    <property type="entry name" value="HAMP_dom"/>
</dbReference>
<keyword evidence="8" id="KW-1185">Reference proteome</keyword>